<keyword evidence="1" id="KW-0175">Coiled coil</keyword>
<evidence type="ECO:0008006" key="6">
    <source>
        <dbReference type="Google" id="ProtNLM"/>
    </source>
</evidence>
<comment type="caution">
    <text evidence="4">The sequence shown here is derived from an EMBL/GenBank/DDBJ whole genome shotgun (WGS) entry which is preliminary data.</text>
</comment>
<feature type="coiled-coil region" evidence="1">
    <location>
        <begin position="449"/>
        <end position="484"/>
    </location>
</feature>
<keyword evidence="5" id="KW-1185">Reference proteome</keyword>
<dbReference type="RefSeq" id="WP_182686377.1">
    <property type="nucleotide sequence ID" value="NZ_JACHTF010000006.1"/>
</dbReference>
<proteinExistence type="predicted"/>
<reference evidence="4 5" key="1">
    <citation type="submission" date="2020-08" db="EMBL/GenBank/DDBJ databases">
        <authorList>
            <person name="Xu S."/>
            <person name="Li A."/>
        </authorList>
    </citation>
    <scope>NUCLEOTIDE SEQUENCE [LARGE SCALE GENOMIC DNA]</scope>
    <source>
        <strain evidence="4 5">119BY6-57</strain>
    </source>
</reference>
<feature type="region of interest" description="Disordered" evidence="2">
    <location>
        <begin position="349"/>
        <end position="386"/>
    </location>
</feature>
<evidence type="ECO:0000313" key="4">
    <source>
        <dbReference type="EMBL" id="MBB1060431.1"/>
    </source>
</evidence>
<keyword evidence="3" id="KW-1133">Transmembrane helix</keyword>
<evidence type="ECO:0000256" key="3">
    <source>
        <dbReference type="SAM" id="Phobius"/>
    </source>
</evidence>
<dbReference type="EMBL" id="JACHTF010000006">
    <property type="protein sequence ID" value="MBB1060431.1"/>
    <property type="molecule type" value="Genomic_DNA"/>
</dbReference>
<evidence type="ECO:0000313" key="5">
    <source>
        <dbReference type="Proteomes" id="UP000523196"/>
    </source>
</evidence>
<keyword evidence="3" id="KW-0472">Membrane</keyword>
<organism evidence="4 5">
    <name type="scientific">Marilutibacter spongiae</name>
    <dbReference type="NCBI Taxonomy" id="2025720"/>
    <lineage>
        <taxon>Bacteria</taxon>
        <taxon>Pseudomonadati</taxon>
        <taxon>Pseudomonadota</taxon>
        <taxon>Gammaproteobacteria</taxon>
        <taxon>Lysobacterales</taxon>
        <taxon>Lysobacteraceae</taxon>
        <taxon>Marilutibacter</taxon>
    </lineage>
</organism>
<dbReference type="AlphaFoldDB" id="A0A7W3TLC1"/>
<sequence length="693" mass="73962">MAAGSVVIDLIMKTGGFETDSKRAEQRMRALEKEAKRVGAAIGAAFVAGATLVVTALKQSIDHMDELSKAAQRAQMPTEQFSQLAYAGSLADVAVEDLTKSMGKLAKAQGDAARGLTEQVDGFKALGIEFKNADGSLRPTYEVFLDFADAFQKHRGSPEIMALGMQVFGRSFQNLIPLLKDGRAGLEAMADESDRLGQTITTEAGQAAEAFNDNLTRLKGAATGLANAVASDLLPDLEALTDEWADSAKSGDGFSETAKDIADVIRTVGGAVKLAVWLFTTLTEKLDDAIQGFYGLAEAAKGVANLNWDQVTRGLGLAAQGATSSVLGRPEGPKNRNTTNFTIIRQSTDPRFSNVNTPGAPVDPLVIDPPSKSGGKGGKSEAEKAAESLERAYQSMNDQLDQQIALHGEVSEAARVRYELEHGSLTALDAAKAAQLIQDAEHLDMLDLIAEHEQIVADAARDVAEEQARRQEQAQDVLSAIQEETQLVQMSADAQEVWNNLKWAGVDAESEFGKAIIESTQDLQRQRDIMDDQIDAMDGLRGAFRGFFGDLREGEGIMGALENAADRFLDVLMDIAAQQLSDSLLGKDGDPGGGSWGDAIGSFIGAVFGGARATGGDAMPRHAYLIGEQGPELFIPRTAGTVLSNGQTQRAMAGGRGQSNNVSVVVQGQVDYRSRQQIARETERALRESQRNN</sequence>
<evidence type="ECO:0000256" key="1">
    <source>
        <dbReference type="SAM" id="Coils"/>
    </source>
</evidence>
<feature type="transmembrane region" description="Helical" evidence="3">
    <location>
        <begin position="38"/>
        <end position="57"/>
    </location>
</feature>
<dbReference type="Proteomes" id="UP000523196">
    <property type="component" value="Unassembled WGS sequence"/>
</dbReference>
<evidence type="ECO:0000256" key="2">
    <source>
        <dbReference type="SAM" id="MobiDB-lite"/>
    </source>
</evidence>
<name>A0A7W3TLC1_9GAMM</name>
<protein>
    <recommendedName>
        <fullName evidence="6">Bacteriophage tail tape measure C-terminal domain-containing protein</fullName>
    </recommendedName>
</protein>
<gene>
    <name evidence="4" type="ORF">H4F98_07560</name>
</gene>
<accession>A0A7W3TLC1</accession>
<keyword evidence="3" id="KW-0812">Transmembrane</keyword>